<keyword evidence="3" id="KW-1185">Reference proteome</keyword>
<evidence type="ECO:0000256" key="1">
    <source>
        <dbReference type="SAM" id="Phobius"/>
    </source>
</evidence>
<dbReference type="KEGG" id="mear:Mpt1_c10910"/>
<dbReference type="Proteomes" id="UP000030787">
    <property type="component" value="Chromosome"/>
</dbReference>
<name>A0A0A7LD75_9ARCH</name>
<keyword evidence="1" id="KW-1133">Transmembrane helix</keyword>
<dbReference type="EMBL" id="CP010070">
    <property type="protein sequence ID" value="AIZ56958.1"/>
    <property type="molecule type" value="Genomic_DNA"/>
</dbReference>
<dbReference type="STRING" id="1577791.Mpt1_c10910"/>
<dbReference type="AlphaFoldDB" id="A0A0A7LD75"/>
<feature type="transmembrane region" description="Helical" evidence="1">
    <location>
        <begin position="104"/>
        <end position="123"/>
    </location>
</feature>
<protein>
    <submittedName>
        <fullName evidence="2">Uncharacterized protein</fullName>
    </submittedName>
</protein>
<evidence type="ECO:0000313" key="3">
    <source>
        <dbReference type="Proteomes" id="UP000030787"/>
    </source>
</evidence>
<gene>
    <name evidence="2" type="ORF">Mpt1_c10910</name>
</gene>
<dbReference type="HOGENOM" id="CLU_1987505_0_0_2"/>
<sequence>MGMRITMAKKRHRVEEKKEEEYQFIPSEFDEREFILKDIYGTKVLFVITALAIIVGIVGAILYNISPSIGWAPATAIAFLMILGMKKLLILLGYRVDLLETKTLLADYFLFLMLALGVCILGINL</sequence>
<feature type="transmembrane region" description="Helical" evidence="1">
    <location>
        <begin position="71"/>
        <end position="92"/>
    </location>
</feature>
<organism evidence="2 3">
    <name type="scientific">Candidatus Methanoplasma termitum</name>
    <dbReference type="NCBI Taxonomy" id="1577791"/>
    <lineage>
        <taxon>Archaea</taxon>
        <taxon>Methanobacteriati</taxon>
        <taxon>Thermoplasmatota</taxon>
        <taxon>Thermoplasmata</taxon>
        <taxon>Methanomassiliicoccales</taxon>
        <taxon>Methanomassiliicoccaceae</taxon>
        <taxon>Candidatus Methanoplasma</taxon>
    </lineage>
</organism>
<keyword evidence="1" id="KW-0472">Membrane</keyword>
<feature type="transmembrane region" description="Helical" evidence="1">
    <location>
        <begin position="44"/>
        <end position="65"/>
    </location>
</feature>
<proteinExistence type="predicted"/>
<accession>A0A0A7LD75</accession>
<reference evidence="2 3" key="1">
    <citation type="journal article" date="2014" name="Appl. Environ. Microbiol.">
        <title>Comparative Genome Analysis of 'Candidatus Methanoplasma termitum' Indicates a New Mode of Energy Metabolism in the Seventh Order of Methanogens.</title>
        <authorList>
            <person name="Lang K."/>
            <person name="Schuldes J."/>
            <person name="Klingl A."/>
            <person name="Poehlein A."/>
            <person name="Daniel R."/>
            <person name="Brune A."/>
        </authorList>
    </citation>
    <scope>NUCLEOTIDE SEQUENCE [LARGE SCALE GENOMIC DNA]</scope>
    <source>
        <strain evidence="3">Mpt1</strain>
    </source>
</reference>
<keyword evidence="1" id="KW-0812">Transmembrane</keyword>
<evidence type="ECO:0000313" key="2">
    <source>
        <dbReference type="EMBL" id="AIZ56958.1"/>
    </source>
</evidence>